<dbReference type="CDD" id="cd01335">
    <property type="entry name" value="Radical_SAM"/>
    <property type="match status" value="1"/>
</dbReference>
<dbReference type="GO" id="GO:0051539">
    <property type="term" value="F:4 iron, 4 sulfur cluster binding"/>
    <property type="evidence" value="ECO:0007669"/>
    <property type="project" value="UniProtKB-KW"/>
</dbReference>
<dbReference type="InterPro" id="IPR007197">
    <property type="entry name" value="rSAM"/>
</dbReference>
<name>A0A2I0SXF5_9ACTN</name>
<evidence type="ECO:0000256" key="5">
    <source>
        <dbReference type="ARBA" id="ARBA00022723"/>
    </source>
</evidence>
<comment type="cofactor">
    <cofactor evidence="1">
        <name>[4Fe-4S] cluster</name>
        <dbReference type="ChEBI" id="CHEBI:49883"/>
    </cofactor>
</comment>
<dbReference type="Pfam" id="PF04055">
    <property type="entry name" value="Radical_SAM"/>
    <property type="match status" value="1"/>
</dbReference>
<dbReference type="NCBIfam" id="TIGR04479">
    <property type="entry name" value="bcpD_PhpK_rSAM"/>
    <property type="match status" value="1"/>
</dbReference>
<evidence type="ECO:0000256" key="7">
    <source>
        <dbReference type="ARBA" id="ARBA00023014"/>
    </source>
</evidence>
<dbReference type="GO" id="GO:0032259">
    <property type="term" value="P:methylation"/>
    <property type="evidence" value="ECO:0007669"/>
    <property type="project" value="UniProtKB-KW"/>
</dbReference>
<evidence type="ECO:0000313" key="9">
    <source>
        <dbReference type="EMBL" id="PKT74617.1"/>
    </source>
</evidence>
<evidence type="ECO:0000256" key="6">
    <source>
        <dbReference type="ARBA" id="ARBA00023004"/>
    </source>
</evidence>
<evidence type="ECO:0000259" key="8">
    <source>
        <dbReference type="PROSITE" id="PS51918"/>
    </source>
</evidence>
<dbReference type="GO" id="GO:0005829">
    <property type="term" value="C:cytosol"/>
    <property type="evidence" value="ECO:0007669"/>
    <property type="project" value="TreeGrafter"/>
</dbReference>
<dbReference type="InterPro" id="IPR051198">
    <property type="entry name" value="BchE-like"/>
</dbReference>
<dbReference type="AlphaFoldDB" id="A0A2I0SXF5"/>
<dbReference type="SFLD" id="SFLDG01123">
    <property type="entry name" value="methyltransferase_(Class_B)"/>
    <property type="match status" value="1"/>
</dbReference>
<proteinExistence type="predicted"/>
<dbReference type="InterPro" id="IPR031003">
    <property type="entry name" value="BcpD_PhpK_rSAM"/>
</dbReference>
<dbReference type="InterPro" id="IPR058240">
    <property type="entry name" value="rSAM_sf"/>
</dbReference>
<organism evidence="9 10">
    <name type="scientific">Streptomyces populi</name>
    <dbReference type="NCBI Taxonomy" id="2058924"/>
    <lineage>
        <taxon>Bacteria</taxon>
        <taxon>Bacillati</taxon>
        <taxon>Actinomycetota</taxon>
        <taxon>Actinomycetes</taxon>
        <taxon>Kitasatosporales</taxon>
        <taxon>Streptomycetaceae</taxon>
        <taxon>Streptomyces</taxon>
    </lineage>
</organism>
<dbReference type="PANTHER" id="PTHR43409:SF7">
    <property type="entry name" value="BLL1977 PROTEIN"/>
    <property type="match status" value="1"/>
</dbReference>
<dbReference type="Proteomes" id="UP000236178">
    <property type="component" value="Unassembled WGS sequence"/>
</dbReference>
<keyword evidence="5" id="KW-0479">Metal-binding</keyword>
<dbReference type="RefSeq" id="WP_103547768.1">
    <property type="nucleotide sequence ID" value="NZ_JBHJSK010000006.1"/>
</dbReference>
<sequence>MPELDCVVIGYNEGDFQDYRLMCERSGPDSPEWQIYRKEHLEVDGRPMPWMDALSTLRNRATGRNDRYHVGEVFNLAGLYLTNFLRRHGVRADAVSLFGAEQDRLARMLAGRPAVVAITTTFYVNILSVTPIVDFVRTHSPSSHIVVGGPLVDNLCLDGITDEVQDLFHGMGADSYVRESQGEHALAELCHAVGRGQPLDTVANLITCPEEDWVANRRKPEGNDLDACAIDWGSFTPEQIGVTAQTRTARSCAFKCSFCDYPTRAGALTTASVDTVRQELRAMAELGVRNLVFVDDTFNVPPKRFKELCRMMIEEDLGLSWYSYFRCSNARDEETFDLAAQSGCRGVFLGIESGDADILANMNKLAQDSQYRAGIARLKERDITTFASIIVGFPGENERTMQNTIDFVNETGPTFWRAQPWWGNPRSPVYRNKEVYGIEGAAYDWSHATMNSAEAAAWCDTMFDRVTESVWLPLYDFDFWSLPYLEGKGLGVDDLVPLLRTTQELMRERDGRRPDPARLAVLNEQLAKDVAALDMAPARFAYPAS</sequence>
<keyword evidence="3 9" id="KW-0808">Transferase</keyword>
<dbReference type="PANTHER" id="PTHR43409">
    <property type="entry name" value="ANAEROBIC MAGNESIUM-PROTOPORPHYRIN IX MONOMETHYL ESTER CYCLASE-RELATED"/>
    <property type="match status" value="1"/>
</dbReference>
<comment type="caution">
    <text evidence="9">The sequence shown here is derived from an EMBL/GenBank/DDBJ whole genome shotgun (WGS) entry which is preliminary data.</text>
</comment>
<keyword evidence="7" id="KW-0411">Iron-sulfur</keyword>
<evidence type="ECO:0000256" key="2">
    <source>
        <dbReference type="ARBA" id="ARBA00022603"/>
    </source>
</evidence>
<dbReference type="GO" id="GO:0008168">
    <property type="term" value="F:methyltransferase activity"/>
    <property type="evidence" value="ECO:0007669"/>
    <property type="project" value="UniProtKB-KW"/>
</dbReference>
<evidence type="ECO:0000256" key="4">
    <source>
        <dbReference type="ARBA" id="ARBA00022691"/>
    </source>
</evidence>
<gene>
    <name evidence="9" type="ORF">CW362_02275</name>
</gene>
<evidence type="ECO:0000256" key="3">
    <source>
        <dbReference type="ARBA" id="ARBA00022679"/>
    </source>
</evidence>
<keyword evidence="6" id="KW-0408">Iron</keyword>
<protein>
    <submittedName>
        <fullName evidence="9">PhpK family radical SAM P-methyltransferase</fullName>
    </submittedName>
</protein>
<dbReference type="InterPro" id="IPR006638">
    <property type="entry name" value="Elp3/MiaA/NifB-like_rSAM"/>
</dbReference>
<dbReference type="SFLD" id="SFLDS00029">
    <property type="entry name" value="Radical_SAM"/>
    <property type="match status" value="1"/>
</dbReference>
<dbReference type="Gene3D" id="3.80.30.20">
    <property type="entry name" value="tm_1862 like domain"/>
    <property type="match status" value="1"/>
</dbReference>
<keyword evidence="4" id="KW-0949">S-adenosyl-L-methionine</keyword>
<dbReference type="SFLD" id="SFLDG01082">
    <property type="entry name" value="B12-binding_domain_containing"/>
    <property type="match status" value="1"/>
</dbReference>
<dbReference type="PROSITE" id="PS51918">
    <property type="entry name" value="RADICAL_SAM"/>
    <property type="match status" value="1"/>
</dbReference>
<dbReference type="EMBL" id="PJOS01000003">
    <property type="protein sequence ID" value="PKT74617.1"/>
    <property type="molecule type" value="Genomic_DNA"/>
</dbReference>
<dbReference type="OrthoDB" id="5298546at2"/>
<keyword evidence="2 9" id="KW-0489">Methyltransferase</keyword>
<dbReference type="InterPro" id="IPR034466">
    <property type="entry name" value="Methyltransferase_Class_B"/>
</dbReference>
<accession>A0A2I0SXF5</accession>
<dbReference type="GO" id="GO:0046872">
    <property type="term" value="F:metal ion binding"/>
    <property type="evidence" value="ECO:0007669"/>
    <property type="project" value="UniProtKB-KW"/>
</dbReference>
<evidence type="ECO:0000256" key="1">
    <source>
        <dbReference type="ARBA" id="ARBA00001966"/>
    </source>
</evidence>
<keyword evidence="10" id="KW-1185">Reference proteome</keyword>
<reference evidence="9 10" key="1">
    <citation type="submission" date="2017-12" db="EMBL/GenBank/DDBJ databases">
        <title>Streptomyces populusis sp. nov., a novel endophytic actinobacterium isolated from stems of Populus adenopoda Maxim.</title>
        <authorList>
            <person name="Wang Z."/>
        </authorList>
    </citation>
    <scope>NUCLEOTIDE SEQUENCE [LARGE SCALE GENOMIC DNA]</scope>
    <source>
        <strain evidence="9 10">A249</strain>
    </source>
</reference>
<dbReference type="SUPFAM" id="SSF102114">
    <property type="entry name" value="Radical SAM enzymes"/>
    <property type="match status" value="1"/>
</dbReference>
<evidence type="ECO:0000313" key="10">
    <source>
        <dbReference type="Proteomes" id="UP000236178"/>
    </source>
</evidence>
<dbReference type="SMART" id="SM00729">
    <property type="entry name" value="Elp3"/>
    <property type="match status" value="1"/>
</dbReference>
<dbReference type="InterPro" id="IPR023404">
    <property type="entry name" value="rSAM_horseshoe"/>
</dbReference>
<feature type="domain" description="Radical SAM core" evidence="8">
    <location>
        <begin position="238"/>
        <end position="460"/>
    </location>
</feature>